<organism evidence="1 2">
    <name type="scientific">Tulasnella calospora MUT 4182</name>
    <dbReference type="NCBI Taxonomy" id="1051891"/>
    <lineage>
        <taxon>Eukaryota</taxon>
        <taxon>Fungi</taxon>
        <taxon>Dikarya</taxon>
        <taxon>Basidiomycota</taxon>
        <taxon>Agaricomycotina</taxon>
        <taxon>Agaricomycetes</taxon>
        <taxon>Cantharellales</taxon>
        <taxon>Tulasnellaceae</taxon>
        <taxon>Tulasnella</taxon>
    </lineage>
</organism>
<dbReference type="AlphaFoldDB" id="A0A0C3MAZ5"/>
<dbReference type="HOGENOM" id="CLU_2456423_0_0_1"/>
<protein>
    <recommendedName>
        <fullName evidence="3">F-box domain-containing protein</fullName>
    </recommendedName>
</protein>
<gene>
    <name evidence="1" type="ORF">M407DRAFT_242071</name>
</gene>
<evidence type="ECO:0008006" key="3">
    <source>
        <dbReference type="Google" id="ProtNLM"/>
    </source>
</evidence>
<reference evidence="2" key="2">
    <citation type="submission" date="2015-01" db="EMBL/GenBank/DDBJ databases">
        <title>Evolutionary Origins and Diversification of the Mycorrhizal Mutualists.</title>
        <authorList>
            <consortium name="DOE Joint Genome Institute"/>
            <consortium name="Mycorrhizal Genomics Consortium"/>
            <person name="Kohler A."/>
            <person name="Kuo A."/>
            <person name="Nagy L.G."/>
            <person name="Floudas D."/>
            <person name="Copeland A."/>
            <person name="Barry K.W."/>
            <person name="Cichocki N."/>
            <person name="Veneault-Fourrey C."/>
            <person name="LaButti K."/>
            <person name="Lindquist E.A."/>
            <person name="Lipzen A."/>
            <person name="Lundell T."/>
            <person name="Morin E."/>
            <person name="Murat C."/>
            <person name="Riley R."/>
            <person name="Ohm R."/>
            <person name="Sun H."/>
            <person name="Tunlid A."/>
            <person name="Henrissat B."/>
            <person name="Grigoriev I.V."/>
            <person name="Hibbett D.S."/>
            <person name="Martin F."/>
        </authorList>
    </citation>
    <scope>NUCLEOTIDE SEQUENCE [LARGE SCALE GENOMIC DNA]</scope>
    <source>
        <strain evidence="2">MUT 4182</strain>
    </source>
</reference>
<sequence>MTLVVNALPTLGYSCPQLKTLDLHRCNRLDIDQVRSLVDTRLRDDGMTGLVKLGIYGGIGDALPEWDATGTWLKERVKFVTLLRDADLV</sequence>
<evidence type="ECO:0000313" key="2">
    <source>
        <dbReference type="Proteomes" id="UP000054248"/>
    </source>
</evidence>
<dbReference type="EMBL" id="KN822968">
    <property type="protein sequence ID" value="KIO30847.1"/>
    <property type="molecule type" value="Genomic_DNA"/>
</dbReference>
<keyword evidence="2" id="KW-1185">Reference proteome</keyword>
<name>A0A0C3MAZ5_9AGAM</name>
<evidence type="ECO:0000313" key="1">
    <source>
        <dbReference type="EMBL" id="KIO30847.1"/>
    </source>
</evidence>
<proteinExistence type="predicted"/>
<reference evidence="1 2" key="1">
    <citation type="submission" date="2014-04" db="EMBL/GenBank/DDBJ databases">
        <authorList>
            <consortium name="DOE Joint Genome Institute"/>
            <person name="Kuo A."/>
            <person name="Girlanda M."/>
            <person name="Perotto S."/>
            <person name="Kohler A."/>
            <person name="Nagy L.G."/>
            <person name="Floudas D."/>
            <person name="Copeland A."/>
            <person name="Barry K.W."/>
            <person name="Cichocki N."/>
            <person name="Veneault-Fourrey C."/>
            <person name="LaButti K."/>
            <person name="Lindquist E.A."/>
            <person name="Lipzen A."/>
            <person name="Lundell T."/>
            <person name="Morin E."/>
            <person name="Murat C."/>
            <person name="Sun H."/>
            <person name="Tunlid A."/>
            <person name="Henrissat B."/>
            <person name="Grigoriev I.V."/>
            <person name="Hibbett D.S."/>
            <person name="Martin F."/>
            <person name="Nordberg H.P."/>
            <person name="Cantor M.N."/>
            <person name="Hua S.X."/>
        </authorList>
    </citation>
    <scope>NUCLEOTIDE SEQUENCE [LARGE SCALE GENOMIC DNA]</scope>
    <source>
        <strain evidence="1 2">MUT 4182</strain>
    </source>
</reference>
<dbReference type="Proteomes" id="UP000054248">
    <property type="component" value="Unassembled WGS sequence"/>
</dbReference>
<accession>A0A0C3MAZ5</accession>